<reference evidence="1" key="1">
    <citation type="journal article" date="2015" name="Nature">
        <title>Complex archaea that bridge the gap between prokaryotes and eukaryotes.</title>
        <authorList>
            <person name="Spang A."/>
            <person name="Saw J.H."/>
            <person name="Jorgensen S.L."/>
            <person name="Zaremba-Niedzwiedzka K."/>
            <person name="Martijn J."/>
            <person name="Lind A.E."/>
            <person name="van Eijk R."/>
            <person name="Schleper C."/>
            <person name="Guy L."/>
            <person name="Ettema T.J."/>
        </authorList>
    </citation>
    <scope>NUCLEOTIDE SEQUENCE</scope>
</reference>
<accession>A0A0F9IKM8</accession>
<comment type="caution">
    <text evidence="1">The sequence shown here is derived from an EMBL/GenBank/DDBJ whole genome shotgun (WGS) entry which is preliminary data.</text>
</comment>
<dbReference type="AlphaFoldDB" id="A0A0F9IKM8"/>
<dbReference type="Gene3D" id="1.10.10.60">
    <property type="entry name" value="Homeodomain-like"/>
    <property type="match status" value="2"/>
</dbReference>
<evidence type="ECO:0008006" key="2">
    <source>
        <dbReference type="Google" id="ProtNLM"/>
    </source>
</evidence>
<dbReference type="EMBL" id="LAZR01013783">
    <property type="protein sequence ID" value="KKM20359.1"/>
    <property type="molecule type" value="Genomic_DNA"/>
</dbReference>
<sequence length="133" mass="15623">MPFLSDKIVDLYCNERLSCAAIAEQDGRSESTVYNILRAKNIKCRNRSQANKIFSDQLFIKLYNLGLSCSQISRLLGVHPSTVIKRLHRCQFAMRDRNMAKVIRYTEQEFQDFFCNTEFIDQIKLFTRQSEIK</sequence>
<organism evidence="1">
    <name type="scientific">marine sediment metagenome</name>
    <dbReference type="NCBI Taxonomy" id="412755"/>
    <lineage>
        <taxon>unclassified sequences</taxon>
        <taxon>metagenomes</taxon>
        <taxon>ecological metagenomes</taxon>
    </lineage>
</organism>
<protein>
    <recommendedName>
        <fullName evidence="2">Transposase IS30-like HTH domain-containing protein</fullName>
    </recommendedName>
</protein>
<evidence type="ECO:0000313" key="1">
    <source>
        <dbReference type="EMBL" id="KKM20359.1"/>
    </source>
</evidence>
<proteinExistence type="predicted"/>
<name>A0A0F9IKM8_9ZZZZ</name>
<gene>
    <name evidence="1" type="ORF">LCGC14_1646250</name>
</gene>